<proteinExistence type="inferred from homology"/>
<dbReference type="PANTHER" id="PTHR30061">
    <property type="entry name" value="MALTOSE-BINDING PERIPLASMIC PROTEIN"/>
    <property type="match status" value="1"/>
</dbReference>
<comment type="similarity">
    <text evidence="1">Belongs to the bacterial solute-binding protein 1 family.</text>
</comment>
<organism evidence="5 6">
    <name type="scientific">Streptantibioticus rubrisoli</name>
    <dbReference type="NCBI Taxonomy" id="1387313"/>
    <lineage>
        <taxon>Bacteria</taxon>
        <taxon>Bacillati</taxon>
        <taxon>Actinomycetota</taxon>
        <taxon>Actinomycetes</taxon>
        <taxon>Kitasatosporales</taxon>
        <taxon>Streptomycetaceae</taxon>
        <taxon>Streptantibioticus</taxon>
    </lineage>
</organism>
<dbReference type="Proteomes" id="UP001206206">
    <property type="component" value="Unassembled WGS sequence"/>
</dbReference>
<dbReference type="EMBL" id="JANFNH010000040">
    <property type="protein sequence ID" value="MCQ4045309.1"/>
    <property type="molecule type" value="Genomic_DNA"/>
</dbReference>
<evidence type="ECO:0000313" key="6">
    <source>
        <dbReference type="Proteomes" id="UP001206206"/>
    </source>
</evidence>
<evidence type="ECO:0000256" key="1">
    <source>
        <dbReference type="ARBA" id="ARBA00008520"/>
    </source>
</evidence>
<protein>
    <submittedName>
        <fullName evidence="5">ABC transporter substrate-binding protein</fullName>
    </submittedName>
</protein>
<sequence length="438" mass="45774">MTLRRPRALTAAAAGLLVLAGATACSSGGQSASADASSATGTITWMSAPLGPSGTDARKDLVAAFEKANPKITVKLVNAPTDTDTIRSTLTTQISGGAETPDVYDGDVVWPAQFGQAGLAVPLSDHLPSDFWNRFTPGLVKSMTYQGKVLAAPFFNDQAFLYYRKDLLDKAHLPVPTTWEQVQKEAAQLQADHQVKYGYVGQGSSYEGLTCDWTEMMTDAGGTTLDAAGKHAAIDSPQSQHALEFMRSLISGGVAPQAMTSFQEPQSEQLFTSGQVAFLRNWAYAYADANSSASQVSGKVGVTTLPTFSGRPGTGHSTIGGWNLYVNPHTKHLGADLAFIKFMTGSEAQRILATKAGMIPTNAAVLSDRSVQAGNPTLAVAAKNQLVARPSSVPNYPQVSQAVYTNINAALAGSTSPQAALKAAASQIDSALSKGGGL</sequence>
<dbReference type="CDD" id="cd14750">
    <property type="entry name" value="PBP2_TMBP"/>
    <property type="match status" value="1"/>
</dbReference>
<feature type="signal peptide" evidence="4">
    <location>
        <begin position="1"/>
        <end position="24"/>
    </location>
</feature>
<dbReference type="InterPro" id="IPR006059">
    <property type="entry name" value="SBP"/>
</dbReference>
<evidence type="ECO:0000256" key="2">
    <source>
        <dbReference type="ARBA" id="ARBA00022448"/>
    </source>
</evidence>
<gene>
    <name evidence="5" type="ORF">NON19_25585</name>
</gene>
<dbReference type="SUPFAM" id="SSF53850">
    <property type="entry name" value="Periplasmic binding protein-like II"/>
    <property type="match status" value="1"/>
</dbReference>
<keyword evidence="2" id="KW-0813">Transport</keyword>
<evidence type="ECO:0000256" key="3">
    <source>
        <dbReference type="ARBA" id="ARBA00022729"/>
    </source>
</evidence>
<evidence type="ECO:0000313" key="5">
    <source>
        <dbReference type="EMBL" id="MCQ4045309.1"/>
    </source>
</evidence>
<dbReference type="Pfam" id="PF01547">
    <property type="entry name" value="SBP_bac_1"/>
    <property type="match status" value="1"/>
</dbReference>
<reference evidence="5 6" key="1">
    <citation type="submission" date="2022-06" db="EMBL/GenBank/DDBJ databases">
        <title>Draft genome sequence of type strain Streptomyces rubrisoli DSM 42083.</title>
        <authorList>
            <person name="Duangmal K."/>
            <person name="Klaysubun C."/>
        </authorList>
    </citation>
    <scope>NUCLEOTIDE SEQUENCE [LARGE SCALE GENOMIC DNA]</scope>
    <source>
        <strain evidence="5 6">DSM 42083</strain>
    </source>
</reference>
<name>A0ABT1PIW6_9ACTN</name>
<keyword evidence="6" id="KW-1185">Reference proteome</keyword>
<feature type="chain" id="PRO_5046191622" evidence="4">
    <location>
        <begin position="25"/>
        <end position="438"/>
    </location>
</feature>
<dbReference type="PROSITE" id="PS51257">
    <property type="entry name" value="PROKAR_LIPOPROTEIN"/>
    <property type="match status" value="1"/>
</dbReference>
<accession>A0ABT1PIW6</accession>
<comment type="caution">
    <text evidence="5">The sequence shown here is derived from an EMBL/GenBank/DDBJ whole genome shotgun (WGS) entry which is preliminary data.</text>
</comment>
<dbReference type="PANTHER" id="PTHR30061:SF50">
    <property type="entry name" value="MALTOSE_MALTODEXTRIN-BINDING PERIPLASMIC PROTEIN"/>
    <property type="match status" value="1"/>
</dbReference>
<evidence type="ECO:0000256" key="4">
    <source>
        <dbReference type="SAM" id="SignalP"/>
    </source>
</evidence>
<dbReference type="Gene3D" id="3.40.190.10">
    <property type="entry name" value="Periplasmic binding protein-like II"/>
    <property type="match status" value="2"/>
</dbReference>
<dbReference type="RefSeq" id="WP_255931442.1">
    <property type="nucleotide sequence ID" value="NZ_JANFNH010000040.1"/>
</dbReference>
<keyword evidence="3 4" id="KW-0732">Signal</keyword>